<gene>
    <name evidence="1" type="ORF">AWB67_07632</name>
</gene>
<comment type="caution">
    <text evidence="1">The sequence shown here is derived from an EMBL/GenBank/DDBJ whole genome shotgun (WGS) entry which is preliminary data.</text>
</comment>
<organism evidence="1 2">
    <name type="scientific">Caballeronia terrestris</name>
    <dbReference type="NCBI Taxonomy" id="1226301"/>
    <lineage>
        <taxon>Bacteria</taxon>
        <taxon>Pseudomonadati</taxon>
        <taxon>Pseudomonadota</taxon>
        <taxon>Betaproteobacteria</taxon>
        <taxon>Burkholderiales</taxon>
        <taxon>Burkholderiaceae</taxon>
        <taxon>Caballeronia</taxon>
    </lineage>
</organism>
<keyword evidence="2" id="KW-1185">Reference proteome</keyword>
<proteinExistence type="predicted"/>
<name>A0A158L5Q6_9BURK</name>
<evidence type="ECO:0000313" key="1">
    <source>
        <dbReference type="EMBL" id="SAL88625.1"/>
    </source>
</evidence>
<dbReference type="AlphaFoldDB" id="A0A158L5Q6"/>
<protein>
    <submittedName>
        <fullName evidence="1">Uncharacterized protein</fullName>
    </submittedName>
</protein>
<evidence type="ECO:0000313" key="2">
    <source>
        <dbReference type="Proteomes" id="UP000054925"/>
    </source>
</evidence>
<dbReference type="EMBL" id="FCOL02000523">
    <property type="protein sequence ID" value="SAL88625.1"/>
    <property type="molecule type" value="Genomic_DNA"/>
</dbReference>
<sequence length="212" mass="24318">MKWPHAVVGLHREIGALILLHFPPCHELRSHVLAPSCDVLAAPVIGRKFIERFEAQRNALRRLHPHLGDAEHVKRKSRRRPVAVAKRRPELLACELTHVAGVGAHQQVELRDEFCGRKRVHHAGFQIEEFDDVVDRLAKRIALPDRYHRDAARAKFHQLSACGRIVMNVQRLKLDTLVRQKLFRAQARRTSRLPEYLDARGRQCLGHCLSPG</sequence>
<accession>A0A158L5Q6</accession>
<reference evidence="1" key="1">
    <citation type="submission" date="2016-01" db="EMBL/GenBank/DDBJ databases">
        <authorList>
            <person name="Peeters C."/>
        </authorList>
    </citation>
    <scope>NUCLEOTIDE SEQUENCE [LARGE SCALE GENOMIC DNA]</scope>
    <source>
        <strain evidence="1">LMG 22937</strain>
    </source>
</reference>
<dbReference type="Proteomes" id="UP000054925">
    <property type="component" value="Unassembled WGS sequence"/>
</dbReference>